<dbReference type="SUPFAM" id="SSF69318">
    <property type="entry name" value="Integrin alpha N-terminal domain"/>
    <property type="match status" value="1"/>
</dbReference>
<dbReference type="PANTHER" id="PTHR43118">
    <property type="entry name" value="RHAMNOGALACTURONAN LYASE (EUROFUNG)"/>
    <property type="match status" value="1"/>
</dbReference>
<dbReference type="Gene3D" id="2.60.40.10">
    <property type="entry name" value="Immunoglobulins"/>
    <property type="match status" value="1"/>
</dbReference>
<evidence type="ECO:0000313" key="3">
    <source>
        <dbReference type="Proteomes" id="UP001582793"/>
    </source>
</evidence>
<dbReference type="Pfam" id="PF21348">
    <property type="entry name" value="RGL11_C"/>
    <property type="match status" value="1"/>
</dbReference>
<dbReference type="Gene3D" id="2.80.10.50">
    <property type="match status" value="3"/>
</dbReference>
<keyword evidence="3" id="KW-1185">Reference proteome</keyword>
<name>A0ABV5CLY7_9ACTN</name>
<dbReference type="InterPro" id="IPR000772">
    <property type="entry name" value="Ricin_B_lectin"/>
</dbReference>
<dbReference type="PROSITE" id="PS51318">
    <property type="entry name" value="TAT"/>
    <property type="match status" value="1"/>
</dbReference>
<dbReference type="PROSITE" id="PS50231">
    <property type="entry name" value="RICIN_B_LECTIN"/>
    <property type="match status" value="1"/>
</dbReference>
<dbReference type="RefSeq" id="WP_375733532.1">
    <property type="nucleotide sequence ID" value="NZ_JBCGDC010000013.1"/>
</dbReference>
<dbReference type="EMBL" id="JBCGDC010000013">
    <property type="protein sequence ID" value="MFB6392846.1"/>
    <property type="molecule type" value="Genomic_DNA"/>
</dbReference>
<dbReference type="InterPro" id="IPR035992">
    <property type="entry name" value="Ricin_B-like_lectins"/>
</dbReference>
<dbReference type="InterPro" id="IPR049366">
    <property type="entry name" value="RGL11_C"/>
</dbReference>
<gene>
    <name evidence="2" type="ORF">AAFH96_06945</name>
</gene>
<dbReference type="InterPro" id="IPR006311">
    <property type="entry name" value="TAT_signal"/>
</dbReference>
<dbReference type="InterPro" id="IPR028994">
    <property type="entry name" value="Integrin_alpha_N"/>
</dbReference>
<organism evidence="2 3">
    <name type="scientific">Polymorphospora lycopeni</name>
    <dbReference type="NCBI Taxonomy" id="3140240"/>
    <lineage>
        <taxon>Bacteria</taxon>
        <taxon>Bacillati</taxon>
        <taxon>Actinomycetota</taxon>
        <taxon>Actinomycetes</taxon>
        <taxon>Micromonosporales</taxon>
        <taxon>Micromonosporaceae</taxon>
        <taxon>Polymorphospora</taxon>
    </lineage>
</organism>
<dbReference type="SUPFAM" id="SSF50370">
    <property type="entry name" value="Ricin B-like lectins"/>
    <property type="match status" value="1"/>
</dbReference>
<proteinExistence type="predicted"/>
<evidence type="ECO:0000259" key="1">
    <source>
        <dbReference type="SMART" id="SM00458"/>
    </source>
</evidence>
<reference evidence="2 3" key="1">
    <citation type="submission" date="2024-04" db="EMBL/GenBank/DDBJ databases">
        <title>Polymorphospora sp. isolated from Baiyangdian Lake in Xiong'an New Area.</title>
        <authorList>
            <person name="Zhang X."/>
            <person name="Liu J."/>
        </authorList>
    </citation>
    <scope>NUCLEOTIDE SEQUENCE [LARGE SCALE GENOMIC DNA]</scope>
    <source>
        <strain evidence="2 3">2-325</strain>
    </source>
</reference>
<dbReference type="InterPro" id="IPR034641">
    <property type="entry name" value="RGL11"/>
</dbReference>
<dbReference type="Proteomes" id="UP001582793">
    <property type="component" value="Unassembled WGS sequence"/>
</dbReference>
<protein>
    <submittedName>
        <fullName evidence="2">RICIN domain-containing protein</fullName>
    </submittedName>
</protein>
<dbReference type="Pfam" id="PF14200">
    <property type="entry name" value="RicinB_lectin_2"/>
    <property type="match status" value="2"/>
</dbReference>
<feature type="domain" description="Ricin B lectin" evidence="1">
    <location>
        <begin position="47"/>
        <end position="183"/>
    </location>
</feature>
<dbReference type="SMART" id="SM00458">
    <property type="entry name" value="RICIN"/>
    <property type="match status" value="1"/>
</dbReference>
<dbReference type="PANTHER" id="PTHR43118:SF1">
    <property type="entry name" value="RHAMNOGALACTURONAN LYASE (EUROFUNG)"/>
    <property type="match status" value="1"/>
</dbReference>
<evidence type="ECO:0000313" key="2">
    <source>
        <dbReference type="EMBL" id="MFB6392846.1"/>
    </source>
</evidence>
<dbReference type="Pfam" id="PF18370">
    <property type="entry name" value="RGI_lyase"/>
    <property type="match status" value="1"/>
</dbReference>
<sequence length="773" mass="84140">MTPTSAPSHRSRRRRGLLAATIAVVLAIGGLAFGLGTASAATVDTNAWYVLPNRHSGKALDVYELATTDGARITQWARNDGAWQQWQFVDSGGGFYRLRSRHSGKVLDVSGASTADRAQIVQWTEHNSSNQQFRLADSDGGHVRLLARHSGKAVDVLDWSTADGAELVQWPDTGAANQQWQLVRVDGGPPPPTTTPPPANGTRLMENLGRGVVAVRSGASSVLVSWRLLGLDPQGIGFNVYRSTAGGAAVKLNSTALTGGTNYTDTTANLAQSNSYHVRPVVNGVEQQASSSFTLRANNAVEPVVRVPLRNTGTVKFVWVGDLDGDGEYDYVLDRQTSPQRIEAYRSDGRFLWDVDMGPNSTNQNNIEGGSSTINVGHNDGVTVYDLDSDGRAEVAVRIANGVRFGNGATFTQGNDNNRQHIAILDGMTGAPRATAPVPTDYLSDGPMYARFGVGHLDGTNPSLVAFMKNRIGNGGFNLMFTAWRFNGSTLAQQWKFLRGNQNLPDGHNTRIIDVDGDGRDEIAEIGFVLNGDGRLRYSLAPQGIVHGDRFHIAKMDPSRPGLQGYGVQQDNPSGLREYYYDAATGAMIWQHVEAGVADNGRGMAGDIDPRRPGMEVWSFSGVYNAASNQRLADTAPWPQHGLWWDGDLTMELFNDGKIEKWDPNNPTPSNRLPRLLTVGQYGGQTYGVYPTLIGDVLGDWREEVVVTNSNSTELLIFTTNQPTNTRLYTLAHNPAYRNAMTLKGYLQSHHLDYFLGAGMTQPPQPRIAYTRR</sequence>
<dbReference type="InterPro" id="IPR013783">
    <property type="entry name" value="Ig-like_fold"/>
</dbReference>
<dbReference type="InterPro" id="IPR041624">
    <property type="entry name" value="RGI_lyase"/>
</dbReference>
<comment type="caution">
    <text evidence="2">The sequence shown here is derived from an EMBL/GenBank/DDBJ whole genome shotgun (WGS) entry which is preliminary data.</text>
</comment>
<accession>A0ABV5CLY7</accession>